<dbReference type="Proteomes" id="UP000326354">
    <property type="component" value="Chromosome"/>
</dbReference>
<accession>A0A5S9INY4</accession>
<organism evidence="1 2">
    <name type="scientific">Uabimicrobium amorphum</name>
    <dbReference type="NCBI Taxonomy" id="2596890"/>
    <lineage>
        <taxon>Bacteria</taxon>
        <taxon>Pseudomonadati</taxon>
        <taxon>Planctomycetota</taxon>
        <taxon>Candidatus Uabimicrobiia</taxon>
        <taxon>Candidatus Uabimicrobiales</taxon>
        <taxon>Candidatus Uabimicrobiaceae</taxon>
        <taxon>Candidatus Uabimicrobium</taxon>
    </lineage>
</organism>
<sequence>MKSTLVESSIVKNQKVVYHEHLTPQGTKKYNDDEVIHDHDFQVSVQKNADVVTGVVVNCGCGKSIVIHFSY</sequence>
<evidence type="ECO:0000313" key="2">
    <source>
        <dbReference type="Proteomes" id="UP000326354"/>
    </source>
</evidence>
<dbReference type="AlphaFoldDB" id="A0A5S9INY4"/>
<evidence type="ECO:0000313" key="1">
    <source>
        <dbReference type="EMBL" id="BBM85007.1"/>
    </source>
</evidence>
<dbReference type="RefSeq" id="WP_151969130.1">
    <property type="nucleotide sequence ID" value="NZ_AP019860.1"/>
</dbReference>
<proteinExistence type="predicted"/>
<keyword evidence="2" id="KW-1185">Reference proteome</keyword>
<name>A0A5S9INY4_UABAM</name>
<reference evidence="1 2" key="1">
    <citation type="submission" date="2019-08" db="EMBL/GenBank/DDBJ databases">
        <title>Complete genome sequence of Candidatus Uab amorphum.</title>
        <authorList>
            <person name="Shiratori T."/>
            <person name="Suzuki S."/>
            <person name="Kakizawa Y."/>
            <person name="Ishida K."/>
        </authorList>
    </citation>
    <scope>NUCLEOTIDE SEQUENCE [LARGE SCALE GENOMIC DNA]</scope>
    <source>
        <strain evidence="1 2">SRT547</strain>
    </source>
</reference>
<dbReference type="EMBL" id="AP019860">
    <property type="protein sequence ID" value="BBM85007.1"/>
    <property type="molecule type" value="Genomic_DNA"/>
</dbReference>
<protein>
    <submittedName>
        <fullName evidence="1">Uncharacterized protein</fullName>
    </submittedName>
</protein>
<dbReference type="KEGG" id="uam:UABAM_03370"/>
<gene>
    <name evidence="1" type="ORF">UABAM_03370</name>
</gene>